<dbReference type="EMBL" id="CM042891">
    <property type="protein sequence ID" value="KAI4304588.1"/>
    <property type="molecule type" value="Genomic_DNA"/>
</dbReference>
<comment type="caution">
    <text evidence="1">The sequence shown here is derived from an EMBL/GenBank/DDBJ whole genome shotgun (WGS) entry which is preliminary data.</text>
</comment>
<gene>
    <name evidence="1" type="ORF">MLD38_040075</name>
</gene>
<organism evidence="1 2">
    <name type="scientific">Melastoma candidum</name>
    <dbReference type="NCBI Taxonomy" id="119954"/>
    <lineage>
        <taxon>Eukaryota</taxon>
        <taxon>Viridiplantae</taxon>
        <taxon>Streptophyta</taxon>
        <taxon>Embryophyta</taxon>
        <taxon>Tracheophyta</taxon>
        <taxon>Spermatophyta</taxon>
        <taxon>Magnoliopsida</taxon>
        <taxon>eudicotyledons</taxon>
        <taxon>Gunneridae</taxon>
        <taxon>Pentapetalae</taxon>
        <taxon>rosids</taxon>
        <taxon>malvids</taxon>
        <taxon>Myrtales</taxon>
        <taxon>Melastomataceae</taxon>
        <taxon>Melastomatoideae</taxon>
        <taxon>Melastomateae</taxon>
        <taxon>Melastoma</taxon>
    </lineage>
</organism>
<proteinExistence type="predicted"/>
<reference evidence="2" key="1">
    <citation type="journal article" date="2023" name="Front. Plant Sci.">
        <title>Chromosomal-level genome assembly of Melastoma candidum provides insights into trichome evolution.</title>
        <authorList>
            <person name="Zhong Y."/>
            <person name="Wu W."/>
            <person name="Sun C."/>
            <person name="Zou P."/>
            <person name="Liu Y."/>
            <person name="Dai S."/>
            <person name="Zhou R."/>
        </authorList>
    </citation>
    <scope>NUCLEOTIDE SEQUENCE [LARGE SCALE GENOMIC DNA]</scope>
</reference>
<dbReference type="Proteomes" id="UP001057402">
    <property type="component" value="Chromosome 12"/>
</dbReference>
<evidence type="ECO:0000313" key="2">
    <source>
        <dbReference type="Proteomes" id="UP001057402"/>
    </source>
</evidence>
<name>A0ACB9L6F2_9MYRT</name>
<protein>
    <submittedName>
        <fullName evidence="1">Uncharacterized protein</fullName>
    </submittedName>
</protein>
<evidence type="ECO:0000313" key="1">
    <source>
        <dbReference type="EMBL" id="KAI4304588.1"/>
    </source>
</evidence>
<sequence>MATDFLQMMSATGGGDVTSSSSSSLIPGLPDDVAVNIIARIPRSHHPGLTLVSRPFRSLLSSPLLFSTRRLIPSTHPSLYLSLRLPSSLLWFSLHSPDRRFSPIPPIPSPPLAGSAFASLGSFIFALCGSLPNLSSPSPSVWSLDCRFHLWSPSPPSRIPREFPAAACADGKLYLLGGCSPDTRARCSNWAEVFDPVSGKWEAVPSLPEVRDKWMHASATIDGRVYAMGDRGGVMYDARKRTWENVCGELDNGWRGRACVVGGVLYCYDYLGKIRGFDFEAGMWKELKGVGKGLPRFLRGATLVDFGGNLVVVWEENDGGGSCKGKGMEIWCAEIRVRQDETCRDLVGEICWSGCALSVPVRASIVCCLAVEL</sequence>
<keyword evidence="2" id="KW-1185">Reference proteome</keyword>
<accession>A0ACB9L6F2</accession>